<comment type="caution">
    <text evidence="2">The sequence shown here is derived from an EMBL/GenBank/DDBJ whole genome shotgun (WGS) entry which is preliminary data.</text>
</comment>
<accession>A0A2S9ZWL5</accession>
<name>A0A2S9ZWL5_RHOTO</name>
<sequence>MGASRMEQPPFAARRVPSPARQAVGRVVAAHEVVSTILWNEGSKIGRLRGRRFAQIANVTVGVEEEETKRRVSKRGDRISLGLVRVCCKKQRAAGEEPASSESLFLRRRTLGEYASRKKKRRQRVEGNRPADEAVSHRSERVKEHYVRGLDGPGVPPVCRYRAWAASSGC</sequence>
<dbReference type="Proteomes" id="UP000239560">
    <property type="component" value="Unassembled WGS sequence"/>
</dbReference>
<feature type="region of interest" description="Disordered" evidence="1">
    <location>
        <begin position="116"/>
        <end position="140"/>
    </location>
</feature>
<dbReference type="EMBL" id="LCTV02000016">
    <property type="protein sequence ID" value="PRQ70145.1"/>
    <property type="molecule type" value="Genomic_DNA"/>
</dbReference>
<evidence type="ECO:0000313" key="2">
    <source>
        <dbReference type="EMBL" id="PRQ70145.1"/>
    </source>
</evidence>
<evidence type="ECO:0000256" key="1">
    <source>
        <dbReference type="SAM" id="MobiDB-lite"/>
    </source>
</evidence>
<gene>
    <name evidence="2" type="ORF">AAT19DRAFT_11377</name>
</gene>
<protein>
    <submittedName>
        <fullName evidence="2">Uncharacterized protein</fullName>
    </submittedName>
</protein>
<feature type="compositionally biased region" description="Basic and acidic residues" evidence="1">
    <location>
        <begin position="124"/>
        <end position="140"/>
    </location>
</feature>
<evidence type="ECO:0000313" key="3">
    <source>
        <dbReference type="Proteomes" id="UP000239560"/>
    </source>
</evidence>
<proteinExistence type="predicted"/>
<reference evidence="2 3" key="1">
    <citation type="journal article" date="2018" name="Elife">
        <title>Functional genomics of lipid metabolism in the oleaginous yeast Rhodosporidium toruloides.</title>
        <authorList>
            <person name="Coradetti S.T."/>
            <person name="Pinel D."/>
            <person name="Geiselman G."/>
            <person name="Ito M."/>
            <person name="Mondo S."/>
            <person name="Reilly M.C."/>
            <person name="Cheng Y.F."/>
            <person name="Bauer S."/>
            <person name="Grigoriev I."/>
            <person name="Gladden J.M."/>
            <person name="Simmons B.A."/>
            <person name="Brem R."/>
            <person name="Arkin A.P."/>
            <person name="Skerker J.M."/>
        </authorList>
    </citation>
    <scope>NUCLEOTIDE SEQUENCE [LARGE SCALE GENOMIC DNA]</scope>
    <source>
        <strain evidence="2 3">NBRC 0880</strain>
    </source>
</reference>
<dbReference type="AlphaFoldDB" id="A0A2S9ZWL5"/>
<organism evidence="2 3">
    <name type="scientific">Rhodotorula toruloides</name>
    <name type="common">Yeast</name>
    <name type="synonym">Rhodosporidium toruloides</name>
    <dbReference type="NCBI Taxonomy" id="5286"/>
    <lineage>
        <taxon>Eukaryota</taxon>
        <taxon>Fungi</taxon>
        <taxon>Dikarya</taxon>
        <taxon>Basidiomycota</taxon>
        <taxon>Pucciniomycotina</taxon>
        <taxon>Microbotryomycetes</taxon>
        <taxon>Sporidiobolales</taxon>
        <taxon>Sporidiobolaceae</taxon>
        <taxon>Rhodotorula</taxon>
    </lineage>
</organism>